<reference evidence="1 2" key="1">
    <citation type="submission" date="2020-11" db="EMBL/GenBank/DDBJ databases">
        <title>Pseudonocardia abyssalis sp. nov. and Pseudonocardia oceani sp. nov., description and phylogenomic analysis of two novel actinomycetes isolated from the deep Southern Ocean.</title>
        <authorList>
            <person name="Parra J."/>
        </authorList>
    </citation>
    <scope>NUCLEOTIDE SEQUENCE [LARGE SCALE GENOMIC DNA]</scope>
    <source>
        <strain evidence="1 2">KRD-168</strain>
    </source>
</reference>
<evidence type="ECO:0008006" key="3">
    <source>
        <dbReference type="Google" id="ProtNLM"/>
    </source>
</evidence>
<keyword evidence="2" id="KW-1185">Reference proteome</keyword>
<dbReference type="EMBL" id="JADQDK010000001">
    <property type="protein sequence ID" value="MBW0138430.1"/>
    <property type="molecule type" value="Genomic_DNA"/>
</dbReference>
<evidence type="ECO:0000313" key="2">
    <source>
        <dbReference type="Proteomes" id="UP000694287"/>
    </source>
</evidence>
<gene>
    <name evidence="1" type="ORF">I4I81_29815</name>
</gene>
<dbReference type="Proteomes" id="UP000694287">
    <property type="component" value="Unassembled WGS sequence"/>
</dbReference>
<comment type="caution">
    <text evidence="1">The sequence shown here is derived from an EMBL/GenBank/DDBJ whole genome shotgun (WGS) entry which is preliminary data.</text>
</comment>
<protein>
    <recommendedName>
        <fullName evidence="3">Flp pilus-assembly TadG-like N-terminal domain-containing protein</fullName>
    </recommendedName>
</protein>
<sequence length="121" mass="11700">MTGVLALAGLGLDGGLALAAKVRAVGQAEAAARAGAQAIDLGTYRATGRLVLVPDLAVAAARTQLAAAGAEGEVSLRDGGVVVRVTATHVPRLLGLAGVTELTVSGEARAVPQGGVGVADP</sequence>
<accession>A0ABS6V1P8</accession>
<organism evidence="1 2">
    <name type="scientific">Pseudonocardia abyssalis</name>
    <dbReference type="NCBI Taxonomy" id="2792008"/>
    <lineage>
        <taxon>Bacteria</taxon>
        <taxon>Bacillati</taxon>
        <taxon>Actinomycetota</taxon>
        <taxon>Actinomycetes</taxon>
        <taxon>Pseudonocardiales</taxon>
        <taxon>Pseudonocardiaceae</taxon>
        <taxon>Pseudonocardia</taxon>
    </lineage>
</organism>
<evidence type="ECO:0000313" key="1">
    <source>
        <dbReference type="EMBL" id="MBW0138430.1"/>
    </source>
</evidence>
<name>A0ABS6V1P8_9PSEU</name>
<proteinExistence type="predicted"/>